<proteinExistence type="predicted"/>
<name>A0ABP2PPZ8_9BURK</name>
<evidence type="ECO:0000256" key="2">
    <source>
        <dbReference type="ARBA" id="ARBA00022989"/>
    </source>
</evidence>
<evidence type="ECO:0000256" key="3">
    <source>
        <dbReference type="ARBA" id="ARBA00023136"/>
    </source>
</evidence>
<evidence type="ECO:0000259" key="5">
    <source>
        <dbReference type="PROSITE" id="PS50850"/>
    </source>
</evidence>
<keyword evidence="7" id="KW-1185">Reference proteome</keyword>
<accession>A0ABP2PPZ8</accession>
<dbReference type="PANTHER" id="PTHR42910:SF1">
    <property type="entry name" value="MAJOR FACILITATOR SUPERFAMILY (MFS) PROFILE DOMAIN-CONTAINING PROTEIN"/>
    <property type="match status" value="1"/>
</dbReference>
<dbReference type="Gene3D" id="1.20.1250.20">
    <property type="entry name" value="MFS general substrate transporter like domains"/>
    <property type="match status" value="1"/>
</dbReference>
<dbReference type="Pfam" id="PF07690">
    <property type="entry name" value="MFS_1"/>
    <property type="match status" value="1"/>
</dbReference>
<sequence>MVGFLEFQKNAFPKRIQAVPMREHRRHNCRGPHSSRISMSARTPDLTRGLTLLFPLASGVIIANIYYSQPLLAAIATSFGYGPARLGFLVTLTQLGYACGLLLIVPLGDVLNRRTLIVSLLLLTVFALLAVALSPDFKLFASASMLLGVTSCAAQLQVPFAASLASDNERGRVVGTVMSGLLLGILLARTVSGTIAQLAGWRIVYGVAALLILLLVVCLVRALPQDRRSDQPWRYRQLLRSLLTLLDQHPTIGLRSLYGALGYACFSIFWTALTFLLNAAPYHYSEARIGLFGLAGAAGALAAGSAGRMADRGHGHRATGLFSSAILASFVFIFLGAHSLTSLLVGVLLLDVGVQGLHISNQGVIYALAPDARSRITTIYLTGYFFGGAIGSSAATVAYYRAGWLGVCVSGALFSTLLIGTWLAAHRQQCRRLSLQ</sequence>
<protein>
    <submittedName>
        <fullName evidence="6">Major facilitator superfamily protein</fullName>
    </submittedName>
</protein>
<evidence type="ECO:0000256" key="4">
    <source>
        <dbReference type="SAM" id="Phobius"/>
    </source>
</evidence>
<feature type="transmembrane region" description="Helical" evidence="4">
    <location>
        <begin position="173"/>
        <end position="191"/>
    </location>
</feature>
<feature type="transmembrane region" description="Helical" evidence="4">
    <location>
        <begin position="379"/>
        <end position="398"/>
    </location>
</feature>
<dbReference type="InterPro" id="IPR011701">
    <property type="entry name" value="MFS"/>
</dbReference>
<dbReference type="InterPro" id="IPR036259">
    <property type="entry name" value="MFS_trans_sf"/>
</dbReference>
<keyword evidence="2 4" id="KW-1133">Transmembrane helix</keyword>
<dbReference type="Proteomes" id="UP000004980">
    <property type="component" value="Unassembled WGS sequence"/>
</dbReference>
<evidence type="ECO:0000256" key="1">
    <source>
        <dbReference type="ARBA" id="ARBA00022692"/>
    </source>
</evidence>
<feature type="transmembrane region" description="Helical" evidence="4">
    <location>
        <begin position="289"/>
        <end position="306"/>
    </location>
</feature>
<feature type="domain" description="Major facilitator superfamily (MFS) profile" evidence="5">
    <location>
        <begin position="43"/>
        <end position="429"/>
    </location>
</feature>
<dbReference type="SUPFAM" id="SSF103473">
    <property type="entry name" value="MFS general substrate transporter"/>
    <property type="match status" value="1"/>
</dbReference>
<feature type="transmembrane region" description="Helical" evidence="4">
    <location>
        <begin position="343"/>
        <end position="367"/>
    </location>
</feature>
<reference evidence="6 7" key="1">
    <citation type="journal article" date="2012" name="J. Bacteriol.">
        <title>Draft Genome Sequence of the Soil Bacterium Burkholderia terrae Strain BS001, Which Interacts with Fungal Surface Structures.</title>
        <authorList>
            <person name="Nazir R."/>
            <person name="Hansen M.A."/>
            <person name="Sorensen S."/>
            <person name="van Elsas J.D."/>
        </authorList>
    </citation>
    <scope>NUCLEOTIDE SEQUENCE [LARGE SCALE GENOMIC DNA]</scope>
    <source>
        <strain evidence="6 7">BS001</strain>
    </source>
</reference>
<keyword evidence="1 4" id="KW-0812">Transmembrane</keyword>
<feature type="transmembrane region" description="Helical" evidence="4">
    <location>
        <begin position="115"/>
        <end position="133"/>
    </location>
</feature>
<dbReference type="EMBL" id="AKAU01000092">
    <property type="protein sequence ID" value="EIM99899.1"/>
    <property type="molecule type" value="Genomic_DNA"/>
</dbReference>
<evidence type="ECO:0000313" key="7">
    <source>
        <dbReference type="Proteomes" id="UP000004980"/>
    </source>
</evidence>
<feature type="transmembrane region" description="Helical" evidence="4">
    <location>
        <begin position="139"/>
        <end position="161"/>
    </location>
</feature>
<feature type="transmembrane region" description="Helical" evidence="4">
    <location>
        <begin position="257"/>
        <end position="277"/>
    </location>
</feature>
<feature type="transmembrane region" description="Helical" evidence="4">
    <location>
        <begin position="404"/>
        <end position="425"/>
    </location>
</feature>
<dbReference type="PANTHER" id="PTHR42910">
    <property type="entry name" value="TRANSPORTER SCO4007-RELATED"/>
    <property type="match status" value="1"/>
</dbReference>
<feature type="transmembrane region" description="Helical" evidence="4">
    <location>
        <begin position="46"/>
        <end position="67"/>
    </location>
</feature>
<organism evidence="6 7">
    <name type="scientific">Paraburkholderia hospita</name>
    <dbReference type="NCBI Taxonomy" id="169430"/>
    <lineage>
        <taxon>Bacteria</taxon>
        <taxon>Pseudomonadati</taxon>
        <taxon>Pseudomonadota</taxon>
        <taxon>Betaproteobacteria</taxon>
        <taxon>Burkholderiales</taxon>
        <taxon>Burkholderiaceae</taxon>
        <taxon>Paraburkholderia</taxon>
    </lineage>
</organism>
<gene>
    <name evidence="6" type="ORF">WQE_17509</name>
</gene>
<comment type="caution">
    <text evidence="6">The sequence shown here is derived from an EMBL/GenBank/DDBJ whole genome shotgun (WGS) entry which is preliminary data.</text>
</comment>
<keyword evidence="3 4" id="KW-0472">Membrane</keyword>
<dbReference type="CDD" id="cd17324">
    <property type="entry name" value="MFS_NepI_like"/>
    <property type="match status" value="1"/>
</dbReference>
<dbReference type="InterPro" id="IPR020846">
    <property type="entry name" value="MFS_dom"/>
</dbReference>
<feature type="transmembrane region" description="Helical" evidence="4">
    <location>
        <begin position="318"/>
        <end position="337"/>
    </location>
</feature>
<dbReference type="PROSITE" id="PS50850">
    <property type="entry name" value="MFS"/>
    <property type="match status" value="1"/>
</dbReference>
<feature type="transmembrane region" description="Helical" evidence="4">
    <location>
        <begin position="203"/>
        <end position="224"/>
    </location>
</feature>
<feature type="transmembrane region" description="Helical" evidence="4">
    <location>
        <begin position="87"/>
        <end position="108"/>
    </location>
</feature>
<evidence type="ECO:0000313" key="6">
    <source>
        <dbReference type="EMBL" id="EIM99899.1"/>
    </source>
</evidence>